<dbReference type="InterPro" id="IPR036291">
    <property type="entry name" value="NAD(P)-bd_dom_sf"/>
</dbReference>
<protein>
    <submittedName>
        <fullName evidence="4">TIGR01777 family oxidoreductase</fullName>
    </submittedName>
</protein>
<dbReference type="EMBL" id="CP099490">
    <property type="protein sequence ID" value="USQ77518.1"/>
    <property type="molecule type" value="Genomic_DNA"/>
</dbReference>
<evidence type="ECO:0000259" key="2">
    <source>
        <dbReference type="Pfam" id="PF01370"/>
    </source>
</evidence>
<dbReference type="Pfam" id="PF08338">
    <property type="entry name" value="DUF1731"/>
    <property type="match status" value="1"/>
</dbReference>
<dbReference type="RefSeq" id="WP_252622724.1">
    <property type="nucleotide sequence ID" value="NZ_CP099490.1"/>
</dbReference>
<dbReference type="InterPro" id="IPR001509">
    <property type="entry name" value="Epimerase_deHydtase"/>
</dbReference>
<proteinExistence type="inferred from homology"/>
<organism evidence="4 5">
    <name type="scientific">Ornithinimicrobium cryptoxanthini</name>
    <dbReference type="NCBI Taxonomy" id="2934161"/>
    <lineage>
        <taxon>Bacteria</taxon>
        <taxon>Bacillati</taxon>
        <taxon>Actinomycetota</taxon>
        <taxon>Actinomycetes</taxon>
        <taxon>Micrococcales</taxon>
        <taxon>Ornithinimicrobiaceae</taxon>
        <taxon>Ornithinimicrobium</taxon>
    </lineage>
</organism>
<accession>A0ABY4YL42</accession>
<name>A0ABY4YL42_9MICO</name>
<feature type="domain" description="DUF1731" evidence="3">
    <location>
        <begin position="259"/>
        <end position="304"/>
    </location>
</feature>
<reference evidence="4" key="1">
    <citation type="submission" date="2022-06" db="EMBL/GenBank/DDBJ databases">
        <title>Ornithinimicrobium JY.X270.</title>
        <authorList>
            <person name="Huang Y."/>
        </authorList>
    </citation>
    <scope>NUCLEOTIDE SEQUENCE</scope>
    <source>
        <strain evidence="4">JY.X270</strain>
    </source>
</reference>
<dbReference type="PANTHER" id="PTHR11092">
    <property type="entry name" value="SUGAR NUCLEOTIDE EPIMERASE RELATED"/>
    <property type="match status" value="1"/>
</dbReference>
<evidence type="ECO:0000313" key="4">
    <source>
        <dbReference type="EMBL" id="USQ77518.1"/>
    </source>
</evidence>
<dbReference type="Gene3D" id="3.40.50.720">
    <property type="entry name" value="NAD(P)-binding Rossmann-like Domain"/>
    <property type="match status" value="1"/>
</dbReference>
<comment type="similarity">
    <text evidence="1">Belongs to the NAD(P)-dependent epimerase/dehydratase family. SDR39U1 subfamily.</text>
</comment>
<evidence type="ECO:0000313" key="5">
    <source>
        <dbReference type="Proteomes" id="UP001056535"/>
    </source>
</evidence>
<dbReference type="PANTHER" id="PTHR11092:SF0">
    <property type="entry name" value="EPIMERASE FAMILY PROTEIN SDR39U1"/>
    <property type="match status" value="1"/>
</dbReference>
<dbReference type="NCBIfam" id="TIGR01777">
    <property type="entry name" value="yfcH"/>
    <property type="match status" value="1"/>
</dbReference>
<feature type="domain" description="NAD-dependent epimerase/dehydratase" evidence="2">
    <location>
        <begin position="12"/>
        <end position="225"/>
    </location>
</feature>
<evidence type="ECO:0000259" key="3">
    <source>
        <dbReference type="Pfam" id="PF08338"/>
    </source>
</evidence>
<dbReference type="Proteomes" id="UP001056535">
    <property type="component" value="Chromosome"/>
</dbReference>
<keyword evidence="5" id="KW-1185">Reference proteome</keyword>
<dbReference type="InterPro" id="IPR010099">
    <property type="entry name" value="SDR39U1"/>
</dbReference>
<dbReference type="InterPro" id="IPR013549">
    <property type="entry name" value="DUF1731"/>
</dbReference>
<dbReference type="SUPFAM" id="SSF51735">
    <property type="entry name" value="NAD(P)-binding Rossmann-fold domains"/>
    <property type="match status" value="1"/>
</dbReference>
<dbReference type="Pfam" id="PF01370">
    <property type="entry name" value="Epimerase"/>
    <property type="match status" value="1"/>
</dbReference>
<gene>
    <name evidence="4" type="ORF">NF557_06315</name>
</gene>
<evidence type="ECO:0000256" key="1">
    <source>
        <dbReference type="ARBA" id="ARBA00009353"/>
    </source>
</evidence>
<sequence length="310" mass="32346">MSESDRAAHQVAILGSSGLLGSALTEALTARGDQVLRLVRRDPGPGTGGVTEARWDPARGLADPAALEGVTAVVNLAGAGLGDRRWTTRYKDKLVESRVTNTATLSRVLAGLDHQPRLVSGSAVGVYGSRGDTVLTETSELGTGFVADLARDWEHATWAAEQSGLSVAHIRSGIVLSPSGGGLARLLPLVKFGLAGKMGSGQQFWSWISLPDHVAAMLWVIDHPAITGPVNLTAPQPAPQADVVKALAEQLNRPSFVPAPSIALRLALGEMAGEILGSQRVLPTVLAESGFEFRHPDLTSAAAWVTGAAR</sequence>